<dbReference type="AlphaFoldDB" id="A0A843V6Q1"/>
<organism evidence="7 8">
    <name type="scientific">Colocasia esculenta</name>
    <name type="common">Wild taro</name>
    <name type="synonym">Arum esculentum</name>
    <dbReference type="NCBI Taxonomy" id="4460"/>
    <lineage>
        <taxon>Eukaryota</taxon>
        <taxon>Viridiplantae</taxon>
        <taxon>Streptophyta</taxon>
        <taxon>Embryophyta</taxon>
        <taxon>Tracheophyta</taxon>
        <taxon>Spermatophyta</taxon>
        <taxon>Magnoliopsida</taxon>
        <taxon>Liliopsida</taxon>
        <taxon>Araceae</taxon>
        <taxon>Aroideae</taxon>
        <taxon>Colocasieae</taxon>
        <taxon>Colocasia</taxon>
    </lineage>
</organism>
<sequence length="292" mass="32412">MMRSPLMFGGDPKNIDDSTFNLITNPAILEINSFSKNNEEFPFITGNKDQSRWQPPSLARNARNLKDSDSVSSRVLSLTSCEDPKAKGWHRKMYDQDTNLICWDVKEKNKTPFCLYGKRPPLASDDEIIYKERYEGNLHLFLKERAGTCMDASSNTKITSSVAKSSFMSPCKWSANQMWGLNKNGTLMSPYSGLCATIKAEKDNSNAGGIRSWIASGRRGEVYFAVFNLKPTSTVASAKVEDMARALSGRRHLTRSCNATEVWSGKSFASIGDVLSTQVNGHGCALFVILCM</sequence>
<proteinExistence type="predicted"/>
<dbReference type="PANTHER" id="PTHR11452">
    <property type="entry name" value="ALPHA-GALACTOSIDASE/ALPHA-N-ACETYLGALACTOSAMINIDASE"/>
    <property type="match status" value="1"/>
</dbReference>
<keyword evidence="3" id="KW-0732">Signal</keyword>
<dbReference type="Proteomes" id="UP000652761">
    <property type="component" value="Unassembled WGS sequence"/>
</dbReference>
<reference evidence="7" key="1">
    <citation type="submission" date="2017-07" db="EMBL/GenBank/DDBJ databases">
        <title>Taro Niue Genome Assembly and Annotation.</title>
        <authorList>
            <person name="Atibalentja N."/>
            <person name="Keating K."/>
            <person name="Fields C.J."/>
        </authorList>
    </citation>
    <scope>NUCLEOTIDE SEQUENCE</scope>
    <source>
        <strain evidence="7">Niue_2</strain>
        <tissue evidence="7">Leaf</tissue>
    </source>
</reference>
<dbReference type="Pfam" id="PF17801">
    <property type="entry name" value="Melibiase_C"/>
    <property type="match status" value="1"/>
</dbReference>
<dbReference type="Gene3D" id="2.60.40.1180">
    <property type="entry name" value="Golgi alpha-mannosidase II"/>
    <property type="match status" value="1"/>
</dbReference>
<dbReference type="InterPro" id="IPR013780">
    <property type="entry name" value="Glyco_hydro_b"/>
</dbReference>
<dbReference type="InterPro" id="IPR041233">
    <property type="entry name" value="Melibiase_C"/>
</dbReference>
<feature type="domain" description="Alpha galactosidase C-terminal" evidence="6">
    <location>
        <begin position="208"/>
        <end position="288"/>
    </location>
</feature>
<dbReference type="SMR" id="A0A843V6Q1"/>
<dbReference type="InterPro" id="IPR002241">
    <property type="entry name" value="Glyco_hydro_27"/>
</dbReference>
<dbReference type="GO" id="GO:0005975">
    <property type="term" value="P:carbohydrate metabolic process"/>
    <property type="evidence" value="ECO:0007669"/>
    <property type="project" value="InterPro"/>
</dbReference>
<comment type="catalytic activity">
    <reaction evidence="1">
        <text>Hydrolysis of terminal, non-reducing alpha-D-galactose residues in alpha-D-galactosides, including galactose oligosaccharides, galactomannans and galactolipids.</text>
        <dbReference type="EC" id="3.2.1.22"/>
    </reaction>
</comment>
<evidence type="ECO:0000259" key="6">
    <source>
        <dbReference type="Pfam" id="PF17801"/>
    </source>
</evidence>
<evidence type="ECO:0000256" key="1">
    <source>
        <dbReference type="ARBA" id="ARBA00001255"/>
    </source>
</evidence>
<dbReference type="SUPFAM" id="SSF50370">
    <property type="entry name" value="Ricin B-like lectins"/>
    <property type="match status" value="1"/>
</dbReference>
<dbReference type="EC" id="3.2.1.22" evidence="2"/>
<dbReference type="PANTHER" id="PTHR11452:SF42">
    <property type="entry name" value="ALPHA-GALACTOSIDASE"/>
    <property type="match status" value="1"/>
</dbReference>
<gene>
    <name evidence="7" type="ORF">Taro_020930</name>
</gene>
<dbReference type="InterPro" id="IPR035992">
    <property type="entry name" value="Ricin_B-like_lectins"/>
</dbReference>
<name>A0A843V6Q1_COLES</name>
<dbReference type="InterPro" id="IPR013785">
    <property type="entry name" value="Aldolase_TIM"/>
</dbReference>
<keyword evidence="8" id="KW-1185">Reference proteome</keyword>
<keyword evidence="5" id="KW-0326">Glycosidase</keyword>
<protein>
    <recommendedName>
        <fullName evidence="2">alpha-galactosidase</fullName>
        <ecNumber evidence="2">3.2.1.22</ecNumber>
    </recommendedName>
</protein>
<evidence type="ECO:0000256" key="2">
    <source>
        <dbReference type="ARBA" id="ARBA00012755"/>
    </source>
</evidence>
<dbReference type="Gene3D" id="3.20.20.70">
    <property type="entry name" value="Aldolase class I"/>
    <property type="match status" value="1"/>
</dbReference>
<dbReference type="GO" id="GO:0004557">
    <property type="term" value="F:alpha-galactosidase activity"/>
    <property type="evidence" value="ECO:0007669"/>
    <property type="project" value="UniProtKB-EC"/>
</dbReference>
<evidence type="ECO:0000313" key="7">
    <source>
        <dbReference type="EMBL" id="MQL88373.1"/>
    </source>
</evidence>
<evidence type="ECO:0000256" key="4">
    <source>
        <dbReference type="ARBA" id="ARBA00022801"/>
    </source>
</evidence>
<dbReference type="SUPFAM" id="SSF51011">
    <property type="entry name" value="Glycosyl hydrolase domain"/>
    <property type="match status" value="1"/>
</dbReference>
<dbReference type="OrthoDB" id="5795902at2759"/>
<accession>A0A843V6Q1</accession>
<evidence type="ECO:0000313" key="8">
    <source>
        <dbReference type="Proteomes" id="UP000652761"/>
    </source>
</evidence>
<keyword evidence="4" id="KW-0378">Hydrolase</keyword>
<dbReference type="EMBL" id="NMUH01001051">
    <property type="protein sequence ID" value="MQL88373.1"/>
    <property type="molecule type" value="Genomic_DNA"/>
</dbReference>
<comment type="caution">
    <text evidence="7">The sequence shown here is derived from an EMBL/GenBank/DDBJ whole genome shotgun (WGS) entry which is preliminary data.</text>
</comment>
<evidence type="ECO:0000256" key="5">
    <source>
        <dbReference type="ARBA" id="ARBA00023295"/>
    </source>
</evidence>
<evidence type="ECO:0000256" key="3">
    <source>
        <dbReference type="ARBA" id="ARBA00022729"/>
    </source>
</evidence>
<dbReference type="PROSITE" id="PS50231">
    <property type="entry name" value="RICIN_B_LECTIN"/>
    <property type="match status" value="1"/>
</dbReference>